<evidence type="ECO:0000256" key="1">
    <source>
        <dbReference type="SAM" id="MobiDB-lite"/>
    </source>
</evidence>
<evidence type="ECO:0000313" key="2">
    <source>
        <dbReference type="EMBL" id="MFC4015223.1"/>
    </source>
</evidence>
<keyword evidence="3" id="KW-1185">Reference proteome</keyword>
<proteinExistence type="predicted"/>
<dbReference type="RefSeq" id="WP_379535043.1">
    <property type="nucleotide sequence ID" value="NZ_JBHSBI010000042.1"/>
</dbReference>
<name>A0ABV8GN47_9ACTN</name>
<reference evidence="3" key="1">
    <citation type="journal article" date="2019" name="Int. J. Syst. Evol. Microbiol.">
        <title>The Global Catalogue of Microorganisms (GCM) 10K type strain sequencing project: providing services to taxonomists for standard genome sequencing and annotation.</title>
        <authorList>
            <consortium name="The Broad Institute Genomics Platform"/>
            <consortium name="The Broad Institute Genome Sequencing Center for Infectious Disease"/>
            <person name="Wu L."/>
            <person name="Ma J."/>
        </authorList>
    </citation>
    <scope>NUCLEOTIDE SEQUENCE [LARGE SCALE GENOMIC DNA]</scope>
    <source>
        <strain evidence="3">TBRC 1276</strain>
    </source>
</reference>
<feature type="compositionally biased region" description="Low complexity" evidence="1">
    <location>
        <begin position="23"/>
        <end position="49"/>
    </location>
</feature>
<sequence>MKPCSRNLPASPSMPHLCFHAGRSPISSTRPATTTSAAFRASPSGVAYG</sequence>
<organism evidence="2 3">
    <name type="scientific">Nonomuraea purpurea</name>
    <dbReference type="NCBI Taxonomy" id="1849276"/>
    <lineage>
        <taxon>Bacteria</taxon>
        <taxon>Bacillati</taxon>
        <taxon>Actinomycetota</taxon>
        <taxon>Actinomycetes</taxon>
        <taxon>Streptosporangiales</taxon>
        <taxon>Streptosporangiaceae</taxon>
        <taxon>Nonomuraea</taxon>
    </lineage>
</organism>
<feature type="region of interest" description="Disordered" evidence="1">
    <location>
        <begin position="20"/>
        <end position="49"/>
    </location>
</feature>
<dbReference type="Proteomes" id="UP001595851">
    <property type="component" value="Unassembled WGS sequence"/>
</dbReference>
<dbReference type="EMBL" id="JBHSBI010000042">
    <property type="protein sequence ID" value="MFC4015223.1"/>
    <property type="molecule type" value="Genomic_DNA"/>
</dbReference>
<protein>
    <submittedName>
        <fullName evidence="2">Uncharacterized protein</fullName>
    </submittedName>
</protein>
<gene>
    <name evidence="2" type="ORF">ACFOY2_48975</name>
</gene>
<accession>A0ABV8GN47</accession>
<comment type="caution">
    <text evidence="2">The sequence shown here is derived from an EMBL/GenBank/DDBJ whole genome shotgun (WGS) entry which is preliminary data.</text>
</comment>
<evidence type="ECO:0000313" key="3">
    <source>
        <dbReference type="Proteomes" id="UP001595851"/>
    </source>
</evidence>